<dbReference type="AlphaFoldDB" id="A0A0T5NSS9"/>
<accession>A0A0T5NSS9</accession>
<gene>
    <name evidence="1" type="ORF">XM53_13535</name>
</gene>
<reference evidence="1 2" key="1">
    <citation type="submission" date="2015-04" db="EMBL/GenBank/DDBJ databases">
        <title>The draft genome sequence of Roseovarius sp.R12b.</title>
        <authorList>
            <person name="Li G."/>
            <person name="Lai Q."/>
            <person name="Shao Z."/>
            <person name="Yan P."/>
        </authorList>
    </citation>
    <scope>NUCLEOTIDE SEQUENCE [LARGE SCALE GENOMIC DNA]</scope>
    <source>
        <strain evidence="1 2">R12B</strain>
    </source>
</reference>
<keyword evidence="2" id="KW-1185">Reference proteome</keyword>
<comment type="caution">
    <text evidence="1">The sequence shown here is derived from an EMBL/GenBank/DDBJ whole genome shotgun (WGS) entry which is preliminary data.</text>
</comment>
<proteinExistence type="predicted"/>
<dbReference type="OrthoDB" id="7870782at2"/>
<dbReference type="RefSeq" id="WP_057794198.1">
    <property type="nucleotide sequence ID" value="NZ_LAXJ01000014.1"/>
</dbReference>
<sequence>MTRLTQEIKQLHRQILDLDEAERYRLQPRLAGLLGQLRHAGEPVPSEMQRLNATLLDEAIEAQFENMPV</sequence>
<dbReference type="Proteomes" id="UP000051295">
    <property type="component" value="Unassembled WGS sequence"/>
</dbReference>
<protein>
    <submittedName>
        <fullName evidence="1">Uncharacterized protein</fullName>
    </submittedName>
</protein>
<organism evidence="1 2">
    <name type="scientific">Roseovarius atlanticus</name>
    <dbReference type="NCBI Taxonomy" id="1641875"/>
    <lineage>
        <taxon>Bacteria</taxon>
        <taxon>Pseudomonadati</taxon>
        <taxon>Pseudomonadota</taxon>
        <taxon>Alphaproteobacteria</taxon>
        <taxon>Rhodobacterales</taxon>
        <taxon>Roseobacteraceae</taxon>
        <taxon>Roseovarius</taxon>
    </lineage>
</organism>
<name>A0A0T5NSS9_9RHOB</name>
<evidence type="ECO:0000313" key="2">
    <source>
        <dbReference type="Proteomes" id="UP000051295"/>
    </source>
</evidence>
<dbReference type="EMBL" id="LAXJ01000014">
    <property type="protein sequence ID" value="KRS11995.1"/>
    <property type="molecule type" value="Genomic_DNA"/>
</dbReference>
<dbReference type="PATRIC" id="fig|1641875.4.peg.502"/>
<evidence type="ECO:0000313" key="1">
    <source>
        <dbReference type="EMBL" id="KRS11995.1"/>
    </source>
</evidence>